<keyword evidence="2" id="KW-0521">NADP</keyword>
<accession>A0ABR3YGW9</accession>
<dbReference type="InterPro" id="IPR002347">
    <property type="entry name" value="SDR_fam"/>
</dbReference>
<proteinExistence type="inferred from homology"/>
<dbReference type="PANTHER" id="PTHR42760">
    <property type="entry name" value="SHORT-CHAIN DEHYDROGENASES/REDUCTASES FAMILY MEMBER"/>
    <property type="match status" value="1"/>
</dbReference>
<dbReference type="Gene3D" id="3.40.50.720">
    <property type="entry name" value="NAD(P)-binding Rossmann-like Domain"/>
    <property type="match status" value="1"/>
</dbReference>
<dbReference type="PROSITE" id="PS00061">
    <property type="entry name" value="ADH_SHORT"/>
    <property type="match status" value="1"/>
</dbReference>
<dbReference type="PRINTS" id="PR00080">
    <property type="entry name" value="SDRFAMILY"/>
</dbReference>
<dbReference type="InterPro" id="IPR036291">
    <property type="entry name" value="NAD(P)-bd_dom_sf"/>
</dbReference>
<reference evidence="3 4" key="1">
    <citation type="journal article" date="2024" name="IMA Fungus">
        <title>IMA Genome - F19 : A genome assembly and annotation guide to empower mycologists, including annotated draft genome sequences of Ceratocystis pirilliformis, Diaporthe australafricana, Fusarium ophioides, Paecilomyces lecythidis, and Sporothrix stenoceras.</title>
        <authorList>
            <person name="Aylward J."/>
            <person name="Wilson A.M."/>
            <person name="Visagie C.M."/>
            <person name="Spraker J."/>
            <person name="Barnes I."/>
            <person name="Buitendag C."/>
            <person name="Ceriani C."/>
            <person name="Del Mar Angel L."/>
            <person name="du Plessis D."/>
            <person name="Fuchs T."/>
            <person name="Gasser K."/>
            <person name="Kramer D."/>
            <person name="Li W."/>
            <person name="Munsamy K."/>
            <person name="Piso A."/>
            <person name="Price J.L."/>
            <person name="Sonnekus B."/>
            <person name="Thomas C."/>
            <person name="van der Nest A."/>
            <person name="van Dijk A."/>
            <person name="van Heerden A."/>
            <person name="van Vuuren N."/>
            <person name="Yilmaz N."/>
            <person name="Duong T.A."/>
            <person name="van der Merwe N.A."/>
            <person name="Wingfield M.J."/>
            <person name="Wingfield B.D."/>
        </authorList>
    </citation>
    <scope>NUCLEOTIDE SEQUENCE [LARGE SCALE GENOMIC DNA]</scope>
    <source>
        <strain evidence="3 4">CMW 5346</strain>
    </source>
</reference>
<dbReference type="InterPro" id="IPR020904">
    <property type="entry name" value="Sc_DH/Rdtase_CS"/>
</dbReference>
<dbReference type="PRINTS" id="PR00081">
    <property type="entry name" value="GDHRDH"/>
</dbReference>
<protein>
    <recommendedName>
        <fullName evidence="5">Short chain type dehydrogenase</fullName>
    </recommendedName>
</protein>
<comment type="similarity">
    <text evidence="1">Belongs to the short-chain dehydrogenases/reductases (SDR) family.</text>
</comment>
<sequence>MASDDVQFPTYPDIKGKVVFLTGIGQTGDQSMWGNGAATARILARNGARIFGCDLSLAAAQHTESRIRAEGGEITVISANVTQNESVKAAVDACIEKYGRIDILVNNVGRSEPGGPAEMAEAVWDAQVDVNLKSVYLCCHHVLPLLEKQGDGVVVNVASIAGLRYIGKPQVAYSATKAAVIQFTKATAVLYAAKGVRMNVVVPGLMDTPLVGLLADKYAGGDLVGFKAKRNAAVPMGHMGDSWDVAMATAFLASQQARYITGQPIVVDGGITSSTG</sequence>
<dbReference type="Proteomes" id="UP001583186">
    <property type="component" value="Unassembled WGS sequence"/>
</dbReference>
<dbReference type="CDD" id="cd05233">
    <property type="entry name" value="SDR_c"/>
    <property type="match status" value="1"/>
</dbReference>
<evidence type="ECO:0008006" key="5">
    <source>
        <dbReference type="Google" id="ProtNLM"/>
    </source>
</evidence>
<evidence type="ECO:0000256" key="1">
    <source>
        <dbReference type="ARBA" id="ARBA00006484"/>
    </source>
</evidence>
<dbReference type="EMBL" id="JAWCUI010000119">
    <property type="protein sequence ID" value="KAL1887462.1"/>
    <property type="molecule type" value="Genomic_DNA"/>
</dbReference>
<evidence type="ECO:0000313" key="3">
    <source>
        <dbReference type="EMBL" id="KAL1887462.1"/>
    </source>
</evidence>
<dbReference type="SUPFAM" id="SSF51735">
    <property type="entry name" value="NAD(P)-binding Rossmann-fold domains"/>
    <property type="match status" value="1"/>
</dbReference>
<gene>
    <name evidence="3" type="ORF">Sste5346_010211</name>
</gene>
<name>A0ABR3YGW9_9PEZI</name>
<evidence type="ECO:0000256" key="2">
    <source>
        <dbReference type="ARBA" id="ARBA00022857"/>
    </source>
</evidence>
<evidence type="ECO:0000313" key="4">
    <source>
        <dbReference type="Proteomes" id="UP001583186"/>
    </source>
</evidence>
<organism evidence="3 4">
    <name type="scientific">Sporothrix stenoceras</name>
    <dbReference type="NCBI Taxonomy" id="5173"/>
    <lineage>
        <taxon>Eukaryota</taxon>
        <taxon>Fungi</taxon>
        <taxon>Dikarya</taxon>
        <taxon>Ascomycota</taxon>
        <taxon>Pezizomycotina</taxon>
        <taxon>Sordariomycetes</taxon>
        <taxon>Sordariomycetidae</taxon>
        <taxon>Ophiostomatales</taxon>
        <taxon>Ophiostomataceae</taxon>
        <taxon>Sporothrix</taxon>
    </lineage>
</organism>
<comment type="caution">
    <text evidence="3">The sequence shown here is derived from an EMBL/GenBank/DDBJ whole genome shotgun (WGS) entry which is preliminary data.</text>
</comment>
<keyword evidence="4" id="KW-1185">Reference proteome</keyword>
<dbReference type="Pfam" id="PF13561">
    <property type="entry name" value="adh_short_C2"/>
    <property type="match status" value="1"/>
</dbReference>